<dbReference type="Proteomes" id="UP001180020">
    <property type="component" value="Unassembled WGS sequence"/>
</dbReference>
<comment type="caution">
    <text evidence="1">The sequence shown here is derived from an EMBL/GenBank/DDBJ whole genome shotgun (WGS) entry which is preliminary data.</text>
</comment>
<reference evidence="1" key="2">
    <citation type="submission" date="2023-06" db="EMBL/GenBank/DDBJ databases">
        <authorList>
            <person name="Ma L."/>
            <person name="Liu K.-W."/>
            <person name="Li Z."/>
            <person name="Hsiao Y.-Y."/>
            <person name="Qi Y."/>
            <person name="Fu T."/>
            <person name="Tang G."/>
            <person name="Zhang D."/>
            <person name="Sun W.-H."/>
            <person name="Liu D.-K."/>
            <person name="Li Y."/>
            <person name="Chen G.-Z."/>
            <person name="Liu X.-D."/>
            <person name="Liao X.-Y."/>
            <person name="Jiang Y.-T."/>
            <person name="Yu X."/>
            <person name="Hao Y."/>
            <person name="Huang J."/>
            <person name="Zhao X.-W."/>
            <person name="Ke S."/>
            <person name="Chen Y.-Y."/>
            <person name="Wu W.-L."/>
            <person name="Hsu J.-L."/>
            <person name="Lin Y.-F."/>
            <person name="Huang M.-D."/>
            <person name="Li C.-Y."/>
            <person name="Huang L."/>
            <person name="Wang Z.-W."/>
            <person name="Zhao X."/>
            <person name="Zhong W.-Y."/>
            <person name="Peng D.-H."/>
            <person name="Ahmad S."/>
            <person name="Lan S."/>
            <person name="Zhang J.-S."/>
            <person name="Tsai W.-C."/>
            <person name="Van De Peer Y."/>
            <person name="Liu Z.-J."/>
        </authorList>
    </citation>
    <scope>NUCLEOTIDE SEQUENCE</scope>
    <source>
        <strain evidence="1">CP</strain>
        <tissue evidence="1">Leaves</tissue>
    </source>
</reference>
<keyword evidence="2" id="KW-1185">Reference proteome</keyword>
<dbReference type="EMBL" id="JAUJYO010000011">
    <property type="protein sequence ID" value="KAK1304958.1"/>
    <property type="molecule type" value="Genomic_DNA"/>
</dbReference>
<gene>
    <name evidence="1" type="ORF">QJS10_CPB11g00788</name>
</gene>
<reference evidence="1" key="1">
    <citation type="journal article" date="2023" name="Nat. Commun.">
        <title>Diploid and tetraploid genomes of Acorus and the evolution of monocots.</title>
        <authorList>
            <person name="Ma L."/>
            <person name="Liu K.W."/>
            <person name="Li Z."/>
            <person name="Hsiao Y.Y."/>
            <person name="Qi Y."/>
            <person name="Fu T."/>
            <person name="Tang G.D."/>
            <person name="Zhang D."/>
            <person name="Sun W.H."/>
            <person name="Liu D.K."/>
            <person name="Li Y."/>
            <person name="Chen G.Z."/>
            <person name="Liu X.D."/>
            <person name="Liao X.Y."/>
            <person name="Jiang Y.T."/>
            <person name="Yu X."/>
            <person name="Hao Y."/>
            <person name="Huang J."/>
            <person name="Zhao X.W."/>
            <person name="Ke S."/>
            <person name="Chen Y.Y."/>
            <person name="Wu W.L."/>
            <person name="Hsu J.L."/>
            <person name="Lin Y.F."/>
            <person name="Huang M.D."/>
            <person name="Li C.Y."/>
            <person name="Huang L."/>
            <person name="Wang Z.W."/>
            <person name="Zhao X."/>
            <person name="Zhong W.Y."/>
            <person name="Peng D.H."/>
            <person name="Ahmad S."/>
            <person name="Lan S."/>
            <person name="Zhang J.S."/>
            <person name="Tsai W.C."/>
            <person name="Van de Peer Y."/>
            <person name="Liu Z.J."/>
        </authorList>
    </citation>
    <scope>NUCLEOTIDE SEQUENCE</scope>
    <source>
        <strain evidence="1">CP</strain>
    </source>
</reference>
<evidence type="ECO:0000313" key="2">
    <source>
        <dbReference type="Proteomes" id="UP001180020"/>
    </source>
</evidence>
<accession>A0AAV9DXU2</accession>
<organism evidence="1 2">
    <name type="scientific">Acorus calamus</name>
    <name type="common">Sweet flag</name>
    <dbReference type="NCBI Taxonomy" id="4465"/>
    <lineage>
        <taxon>Eukaryota</taxon>
        <taxon>Viridiplantae</taxon>
        <taxon>Streptophyta</taxon>
        <taxon>Embryophyta</taxon>
        <taxon>Tracheophyta</taxon>
        <taxon>Spermatophyta</taxon>
        <taxon>Magnoliopsida</taxon>
        <taxon>Liliopsida</taxon>
        <taxon>Acoraceae</taxon>
        <taxon>Acorus</taxon>
    </lineage>
</organism>
<name>A0AAV9DXU2_ACOCL</name>
<proteinExistence type="predicted"/>
<sequence>MEETTTCERTSWGCFSYRVGIFNDVPCSFDMDFREIYKQRLEETTPLHAPFVRPLGEYSPPILRLSDGEGILGNSGDADRISDLLSDYDRAMGGWKDHEAAGKE</sequence>
<evidence type="ECO:0000313" key="1">
    <source>
        <dbReference type="EMBL" id="KAK1304958.1"/>
    </source>
</evidence>
<dbReference type="AlphaFoldDB" id="A0AAV9DXU2"/>
<protein>
    <submittedName>
        <fullName evidence="1">Uncharacterized protein</fullName>
    </submittedName>
</protein>